<accession>A0A848M223</accession>
<proteinExistence type="predicted"/>
<dbReference type="PANTHER" id="PTHR30603:SF47">
    <property type="entry name" value="RNA POLYMERASE SIGMA FACTOR SIGD, CHLOROPLASTIC"/>
    <property type="match status" value="1"/>
</dbReference>
<reference evidence="6 7" key="1">
    <citation type="submission" date="2020-04" db="EMBL/GenBank/DDBJ databases">
        <title>Paenibacillus algicola sp. nov., a novel marine bacterium producing alginate lyase.</title>
        <authorList>
            <person name="Huang H."/>
        </authorList>
    </citation>
    <scope>NUCLEOTIDE SEQUENCE [LARGE SCALE GENOMIC DNA]</scope>
    <source>
        <strain evidence="6 7">L7-75</strain>
    </source>
</reference>
<dbReference type="SUPFAM" id="SSF88946">
    <property type="entry name" value="Sigma2 domain of RNA polymerase sigma factors"/>
    <property type="match status" value="1"/>
</dbReference>
<evidence type="ECO:0000256" key="3">
    <source>
        <dbReference type="ARBA" id="ARBA00023125"/>
    </source>
</evidence>
<keyword evidence="1" id="KW-0805">Transcription regulation</keyword>
<dbReference type="PROSITE" id="PS00716">
    <property type="entry name" value="SIGMA70_2"/>
    <property type="match status" value="1"/>
</dbReference>
<sequence>MDAGLIKGKIISQLSILAVKKGFVTFDEVIKVTDSYDLPIDEVERVCEQVMSEGIILREENETDGALTVEVTQPTFDKTKLNYDAIYNRVITVDKSLTNYVRRLKNIVPPQYKEEFNLIYHAKEGNPYARERLISMYLKVALRIALWHHEKFGFNLDETLQDANIGLLLALDKIPLEKNNRYSTYAPWWIRQYIGRKSQSICKMFYTVPVHVNEKLIPILIIKRKHECTGCSGDKYCHLLIEQVCVELSLNKDDAISSLNLLSEPLSVEYLSDIEDFTLSDDGQSIERVIEKLGREALKEQVKEVLAMLKDKEQKVLELRYGLVDSNPKTLEEVGAIFGVTRERIRQIESKAFEKIRKLDSAKKLMFEV</sequence>
<dbReference type="PRINTS" id="PR00046">
    <property type="entry name" value="SIGMA70FCT"/>
</dbReference>
<dbReference type="InterPro" id="IPR050239">
    <property type="entry name" value="Sigma-70_RNA_pol_init_factors"/>
</dbReference>
<gene>
    <name evidence="6" type="ORF">HII30_03870</name>
</gene>
<dbReference type="RefSeq" id="WP_169503717.1">
    <property type="nucleotide sequence ID" value="NZ_JABBPN010000003.1"/>
</dbReference>
<evidence type="ECO:0000259" key="5">
    <source>
        <dbReference type="PROSITE" id="PS00716"/>
    </source>
</evidence>
<dbReference type="InterPro" id="IPR013324">
    <property type="entry name" value="RNA_pol_sigma_r3/r4-like"/>
</dbReference>
<dbReference type="SUPFAM" id="SSF88659">
    <property type="entry name" value="Sigma3 and sigma4 domains of RNA polymerase sigma factors"/>
    <property type="match status" value="1"/>
</dbReference>
<dbReference type="PANTHER" id="PTHR30603">
    <property type="entry name" value="RNA POLYMERASE SIGMA FACTOR RPO"/>
    <property type="match status" value="1"/>
</dbReference>
<keyword evidence="4" id="KW-0804">Transcription</keyword>
<dbReference type="InterPro" id="IPR007630">
    <property type="entry name" value="RNA_pol_sigma70_r4"/>
</dbReference>
<keyword evidence="7" id="KW-1185">Reference proteome</keyword>
<feature type="domain" description="RNA polymerase sigma-70" evidence="5">
    <location>
        <begin position="330"/>
        <end position="356"/>
    </location>
</feature>
<dbReference type="GO" id="GO:0003677">
    <property type="term" value="F:DNA binding"/>
    <property type="evidence" value="ECO:0007669"/>
    <property type="project" value="UniProtKB-KW"/>
</dbReference>
<evidence type="ECO:0000256" key="1">
    <source>
        <dbReference type="ARBA" id="ARBA00023015"/>
    </source>
</evidence>
<evidence type="ECO:0000256" key="4">
    <source>
        <dbReference type="ARBA" id="ARBA00023163"/>
    </source>
</evidence>
<dbReference type="NCBIfam" id="TIGR02937">
    <property type="entry name" value="sigma70-ECF"/>
    <property type="match status" value="1"/>
</dbReference>
<dbReference type="AlphaFoldDB" id="A0A848M223"/>
<evidence type="ECO:0000313" key="6">
    <source>
        <dbReference type="EMBL" id="NMO94927.1"/>
    </source>
</evidence>
<dbReference type="Proteomes" id="UP000565468">
    <property type="component" value="Unassembled WGS sequence"/>
</dbReference>
<organism evidence="6 7">
    <name type="scientific">Paenibacillus lemnae</name>
    <dbReference type="NCBI Taxonomy" id="1330551"/>
    <lineage>
        <taxon>Bacteria</taxon>
        <taxon>Bacillati</taxon>
        <taxon>Bacillota</taxon>
        <taxon>Bacilli</taxon>
        <taxon>Bacillales</taxon>
        <taxon>Paenibacillaceae</taxon>
        <taxon>Paenibacillus</taxon>
    </lineage>
</organism>
<name>A0A848M223_PAELE</name>
<protein>
    <submittedName>
        <fullName evidence="6">Sigma-70 family RNA polymerase sigma factor</fullName>
    </submittedName>
</protein>
<evidence type="ECO:0000256" key="2">
    <source>
        <dbReference type="ARBA" id="ARBA00023082"/>
    </source>
</evidence>
<dbReference type="Gene3D" id="1.20.120.1810">
    <property type="match status" value="1"/>
</dbReference>
<comment type="caution">
    <text evidence="6">The sequence shown here is derived from an EMBL/GenBank/DDBJ whole genome shotgun (WGS) entry which is preliminary data.</text>
</comment>
<dbReference type="Gene3D" id="1.10.10.10">
    <property type="entry name" value="Winged helix-like DNA-binding domain superfamily/Winged helix DNA-binding domain"/>
    <property type="match status" value="1"/>
</dbReference>
<dbReference type="Pfam" id="PF04545">
    <property type="entry name" value="Sigma70_r4"/>
    <property type="match status" value="1"/>
</dbReference>
<dbReference type="GO" id="GO:0006352">
    <property type="term" value="P:DNA-templated transcription initiation"/>
    <property type="evidence" value="ECO:0007669"/>
    <property type="project" value="InterPro"/>
</dbReference>
<dbReference type="InterPro" id="IPR013325">
    <property type="entry name" value="RNA_pol_sigma_r2"/>
</dbReference>
<dbReference type="InterPro" id="IPR014284">
    <property type="entry name" value="RNA_pol_sigma-70_dom"/>
</dbReference>
<evidence type="ECO:0000313" key="7">
    <source>
        <dbReference type="Proteomes" id="UP000565468"/>
    </source>
</evidence>
<dbReference type="CDD" id="cd06171">
    <property type="entry name" value="Sigma70_r4"/>
    <property type="match status" value="1"/>
</dbReference>
<keyword evidence="2" id="KW-0731">Sigma factor</keyword>
<dbReference type="InterPro" id="IPR000943">
    <property type="entry name" value="RNA_pol_sigma70"/>
</dbReference>
<dbReference type="EMBL" id="JABBPN010000003">
    <property type="protein sequence ID" value="NMO94927.1"/>
    <property type="molecule type" value="Genomic_DNA"/>
</dbReference>
<dbReference type="GO" id="GO:0016987">
    <property type="term" value="F:sigma factor activity"/>
    <property type="evidence" value="ECO:0007669"/>
    <property type="project" value="UniProtKB-KW"/>
</dbReference>
<dbReference type="InterPro" id="IPR036388">
    <property type="entry name" value="WH-like_DNA-bd_sf"/>
</dbReference>
<keyword evidence="3" id="KW-0238">DNA-binding</keyword>